<evidence type="ECO:0000313" key="3">
    <source>
        <dbReference type="Proteomes" id="UP000054893"/>
    </source>
</evidence>
<dbReference type="Proteomes" id="UP000054893">
    <property type="component" value="Unassembled WGS sequence"/>
</dbReference>
<sequence length="106" mass="12366">MANRRLPDSPSPTLKELRRLWTEYGSGTAHDQASRNLILEIVRLRRLMYELDSLCGSVQYAWKEETRSHLIALEKMRVLFNDERSRQGGHSSEPPPAPPDSWRRYS</sequence>
<accession>A0A158FF91</accession>
<name>A0A158FF91_CABSO</name>
<evidence type="ECO:0000256" key="1">
    <source>
        <dbReference type="SAM" id="MobiDB-lite"/>
    </source>
</evidence>
<protein>
    <submittedName>
        <fullName evidence="2">Uncharacterized protein</fullName>
    </submittedName>
</protein>
<proteinExistence type="predicted"/>
<feature type="region of interest" description="Disordered" evidence="1">
    <location>
        <begin position="82"/>
        <end position="106"/>
    </location>
</feature>
<gene>
    <name evidence="2" type="ORF">AWB64_01267</name>
</gene>
<evidence type="ECO:0000313" key="2">
    <source>
        <dbReference type="EMBL" id="SAL18596.1"/>
    </source>
</evidence>
<dbReference type="AlphaFoldDB" id="A0A158FF91"/>
<organism evidence="2 3">
    <name type="scientific">Caballeronia sordidicola</name>
    <name type="common">Burkholderia sordidicola</name>
    <dbReference type="NCBI Taxonomy" id="196367"/>
    <lineage>
        <taxon>Bacteria</taxon>
        <taxon>Pseudomonadati</taxon>
        <taxon>Pseudomonadota</taxon>
        <taxon>Betaproteobacteria</taxon>
        <taxon>Burkholderiales</taxon>
        <taxon>Burkholderiaceae</taxon>
        <taxon>Caballeronia</taxon>
    </lineage>
</organism>
<dbReference type="EMBL" id="FCOC02000002">
    <property type="protein sequence ID" value="SAL18596.1"/>
    <property type="molecule type" value="Genomic_DNA"/>
</dbReference>
<dbReference type="RefSeq" id="WP_060817708.1">
    <property type="nucleotide sequence ID" value="NZ_FCOC02000002.1"/>
</dbReference>
<reference evidence="2 3" key="1">
    <citation type="submission" date="2016-01" db="EMBL/GenBank/DDBJ databases">
        <authorList>
            <person name="Oliw E.H."/>
        </authorList>
    </citation>
    <scope>NUCLEOTIDE SEQUENCE [LARGE SCALE GENOMIC DNA]</scope>
    <source>
        <strain evidence="2">LMG 22029</strain>
    </source>
</reference>